<gene>
    <name evidence="4" type="ORF">JYZ213_LOCUS983</name>
</gene>
<organism evidence="4 5">
    <name type="scientific">Adineta steineri</name>
    <dbReference type="NCBI Taxonomy" id="433720"/>
    <lineage>
        <taxon>Eukaryota</taxon>
        <taxon>Metazoa</taxon>
        <taxon>Spiralia</taxon>
        <taxon>Gnathifera</taxon>
        <taxon>Rotifera</taxon>
        <taxon>Eurotatoria</taxon>
        <taxon>Bdelloidea</taxon>
        <taxon>Adinetida</taxon>
        <taxon>Adinetidae</taxon>
        <taxon>Adineta</taxon>
    </lineage>
</organism>
<sequence length="439" mass="51337">MSFNEYMHVRNRYRTNPPNFKQLADKYPTLKPFLIEKNNGDVTFDFRDSNSVRALTIAVAKEDFNLDLELSLDRLIPRIPQKLNYLHWIEDLIECKNDAIGIDVGSGCSCIHALLALRLNPQWTMYVSEIDPFNYRMAIKNVEQNQLQDQIHVIQTDISALFDGVIDRTKHYDFLMCNPPFFTDTLESQGLTHTRKSTRPSANSINTAANIESIYDQGGEVEFVKRMIDESRTYTTNVRIFTSQLGKKSSLDQIQIYLKDINHIDTEFCQGNTMRWAIAWTFDETYHFPKQCQTREAFKALKKGKRKEITRTPINIEFESKYSFDFIKNYLETFIFNKLNLKWTSLSSFAWIFDAYENLWSHQRQRRRHQNDEQPPAAKRLKSDDNQITKVCSIQARLDEHEGVCSLYLLFVDGVNTDAANQIGQYIKNQFPIYCQSLK</sequence>
<dbReference type="InterPro" id="IPR029063">
    <property type="entry name" value="SAM-dependent_MTases_sf"/>
</dbReference>
<evidence type="ECO:0008006" key="6">
    <source>
        <dbReference type="Google" id="ProtNLM"/>
    </source>
</evidence>
<keyword evidence="2" id="KW-0808">Transferase</keyword>
<reference evidence="4" key="1">
    <citation type="submission" date="2021-02" db="EMBL/GenBank/DDBJ databases">
        <authorList>
            <person name="Nowell W R."/>
        </authorList>
    </citation>
    <scope>NUCLEOTIDE SEQUENCE</scope>
</reference>
<dbReference type="PANTHER" id="PTHR13393:SF0">
    <property type="entry name" value="RNA N6-ADENOSINE-METHYLTRANSFERASE METTL16"/>
    <property type="match status" value="1"/>
</dbReference>
<dbReference type="CDD" id="cd02440">
    <property type="entry name" value="AdoMet_MTases"/>
    <property type="match status" value="1"/>
</dbReference>
<proteinExistence type="predicted"/>
<dbReference type="SUPFAM" id="SSF53335">
    <property type="entry name" value="S-adenosyl-L-methionine-dependent methyltransferases"/>
    <property type="match status" value="1"/>
</dbReference>
<keyword evidence="1" id="KW-0489">Methyltransferase</keyword>
<dbReference type="Gene3D" id="3.40.50.150">
    <property type="entry name" value="Vaccinia Virus protein VP39"/>
    <property type="match status" value="1"/>
</dbReference>
<protein>
    <recommendedName>
        <fullName evidence="6">U6 small nuclear RNA (adenine-(43)-N(6))-methyltransferase</fullName>
    </recommendedName>
</protein>
<dbReference type="AlphaFoldDB" id="A0A813MRU0"/>
<dbReference type="PANTHER" id="PTHR13393">
    <property type="entry name" value="SAM-DEPENDENT METHYLTRANSFERASE"/>
    <property type="match status" value="1"/>
</dbReference>
<name>A0A813MRU0_9BILA</name>
<evidence type="ECO:0000313" key="4">
    <source>
        <dbReference type="EMBL" id="CAF0728361.1"/>
    </source>
</evidence>
<dbReference type="InterPro" id="IPR010286">
    <property type="entry name" value="METTL16/RlmF"/>
</dbReference>
<evidence type="ECO:0000313" key="5">
    <source>
        <dbReference type="Proteomes" id="UP000663845"/>
    </source>
</evidence>
<dbReference type="EMBL" id="CAJNOG010000004">
    <property type="protein sequence ID" value="CAF0728361.1"/>
    <property type="molecule type" value="Genomic_DNA"/>
</dbReference>
<dbReference type="GO" id="GO:0005634">
    <property type="term" value="C:nucleus"/>
    <property type="evidence" value="ECO:0007669"/>
    <property type="project" value="TreeGrafter"/>
</dbReference>
<dbReference type="GO" id="GO:0070475">
    <property type="term" value="P:rRNA base methylation"/>
    <property type="evidence" value="ECO:0007669"/>
    <property type="project" value="TreeGrafter"/>
</dbReference>
<dbReference type="GO" id="GO:0008168">
    <property type="term" value="F:methyltransferase activity"/>
    <property type="evidence" value="ECO:0007669"/>
    <property type="project" value="UniProtKB-KW"/>
</dbReference>
<comment type="caution">
    <text evidence="4">The sequence shown here is derived from an EMBL/GenBank/DDBJ whole genome shotgun (WGS) entry which is preliminary data.</text>
</comment>
<feature type="region of interest" description="Disordered" evidence="3">
    <location>
        <begin position="365"/>
        <end position="384"/>
    </location>
</feature>
<dbReference type="Pfam" id="PF05971">
    <property type="entry name" value="Methyltransf_10"/>
    <property type="match status" value="1"/>
</dbReference>
<evidence type="ECO:0000256" key="3">
    <source>
        <dbReference type="SAM" id="MobiDB-lite"/>
    </source>
</evidence>
<accession>A0A813MRU0</accession>
<evidence type="ECO:0000256" key="2">
    <source>
        <dbReference type="ARBA" id="ARBA00022679"/>
    </source>
</evidence>
<evidence type="ECO:0000256" key="1">
    <source>
        <dbReference type="ARBA" id="ARBA00022603"/>
    </source>
</evidence>
<dbReference type="Proteomes" id="UP000663845">
    <property type="component" value="Unassembled WGS sequence"/>
</dbReference>